<sequence>MKALFICTLLILQSPSLWAQEKIIKALGIKSKSEINQYFENGVLESSDTIKDLIQYDSAGRIANIKDFSYMNIYPSPINQRHYYNEDGSLAFELSFYPDSNQLSGDSQDTFRFQEYVYDPKGKLVETKLQFFDLGETIYYQYNNLGKLVSAMGYDLKGNVSTFSILKYHKDSLIDLFVTGSNSMSSEYRYFYEPETNQLRYRETWNRGYKIVEHFNSLGEISYSKVSHDNKQVAERRYIYTNGLLTEEHYSEITEEGDKNLIYRTFYIYE</sequence>
<keyword evidence="3" id="KW-1185">Reference proteome</keyword>
<protein>
    <recommendedName>
        <fullName evidence="4">YD repeat-containing protein</fullName>
    </recommendedName>
</protein>
<dbReference type="Proteomes" id="UP000516305">
    <property type="component" value="Chromosome"/>
</dbReference>
<accession>A0A7H0VEB8</accession>
<evidence type="ECO:0008006" key="4">
    <source>
        <dbReference type="Google" id="ProtNLM"/>
    </source>
</evidence>
<keyword evidence="1" id="KW-0732">Signal</keyword>
<organism evidence="2 3">
    <name type="scientific">Croceimicrobium hydrocarbonivorans</name>
    <dbReference type="NCBI Taxonomy" id="2761580"/>
    <lineage>
        <taxon>Bacteria</taxon>
        <taxon>Pseudomonadati</taxon>
        <taxon>Bacteroidota</taxon>
        <taxon>Flavobacteriia</taxon>
        <taxon>Flavobacteriales</taxon>
        <taxon>Owenweeksiaceae</taxon>
        <taxon>Croceimicrobium</taxon>
    </lineage>
</organism>
<dbReference type="EMBL" id="CP060139">
    <property type="protein sequence ID" value="QNR24066.1"/>
    <property type="molecule type" value="Genomic_DNA"/>
</dbReference>
<dbReference type="RefSeq" id="WP_210758599.1">
    <property type="nucleotide sequence ID" value="NZ_CP060139.1"/>
</dbReference>
<evidence type="ECO:0000256" key="1">
    <source>
        <dbReference type="SAM" id="SignalP"/>
    </source>
</evidence>
<gene>
    <name evidence="2" type="ORF">H4K34_17095</name>
</gene>
<reference evidence="2 3" key="1">
    <citation type="submission" date="2020-08" db="EMBL/GenBank/DDBJ databases">
        <title>Croceimicrobium hydrocarbonivorans gen. nov., sp. nov., a novel marine bacterium isolated from a bacterial consortium that degrades polyethylene terephthalate.</title>
        <authorList>
            <person name="Liu R."/>
        </authorList>
    </citation>
    <scope>NUCLEOTIDE SEQUENCE [LARGE SCALE GENOMIC DNA]</scope>
    <source>
        <strain evidence="2 3">A20-9</strain>
    </source>
</reference>
<dbReference type="KEGG" id="chyd:H4K34_17095"/>
<feature type="signal peptide" evidence="1">
    <location>
        <begin position="1"/>
        <end position="19"/>
    </location>
</feature>
<feature type="chain" id="PRO_5029004657" description="YD repeat-containing protein" evidence="1">
    <location>
        <begin position="20"/>
        <end position="270"/>
    </location>
</feature>
<proteinExistence type="predicted"/>
<dbReference type="AlphaFoldDB" id="A0A7H0VEB8"/>
<evidence type="ECO:0000313" key="3">
    <source>
        <dbReference type="Proteomes" id="UP000516305"/>
    </source>
</evidence>
<name>A0A7H0VEB8_9FLAO</name>
<evidence type="ECO:0000313" key="2">
    <source>
        <dbReference type="EMBL" id="QNR24066.1"/>
    </source>
</evidence>